<dbReference type="RefSeq" id="WP_160745551.1">
    <property type="nucleotide sequence ID" value="NZ_WTYK01000002.1"/>
</dbReference>
<comment type="caution">
    <text evidence="2">The sequence shown here is derived from an EMBL/GenBank/DDBJ whole genome shotgun (WGS) entry which is preliminary data.</text>
</comment>
<keyword evidence="1" id="KW-0732">Signal</keyword>
<evidence type="ECO:0000313" key="3">
    <source>
        <dbReference type="Proteomes" id="UP000469159"/>
    </source>
</evidence>
<sequence length="183" mass="18999">MKRISRMAAVAALAFTSMLPAGAQAQSRLPDLTGDEAAALAIYAVPALIDATEQACAGRLSSNGFLAKRGPALAQRYAAQQNAVWPKARGAMFKFAAGKAAGEQLRMFSSLPDNAVRPLVDALIRQEAAARVEPKSCTYIERMAEALSPLEPAQAGKIMGVLFDVASASGELAARAGAAVGRP</sequence>
<name>A0A6I4UPK7_9SPHN</name>
<dbReference type="AlphaFoldDB" id="A0A6I4UPK7"/>
<keyword evidence="3" id="KW-1185">Reference proteome</keyword>
<protein>
    <submittedName>
        <fullName evidence="2">Uncharacterized protein</fullName>
    </submittedName>
</protein>
<reference evidence="2 3" key="1">
    <citation type="submission" date="2019-12" db="EMBL/GenBank/DDBJ databases">
        <title>Genomic-based taxomic classification of the family Erythrobacteraceae.</title>
        <authorList>
            <person name="Xu L."/>
        </authorList>
    </citation>
    <scope>NUCLEOTIDE SEQUENCE [LARGE SCALE GENOMIC DNA]</scope>
    <source>
        <strain evidence="2 3">MCCC 1K02066</strain>
    </source>
</reference>
<dbReference type="Proteomes" id="UP000469159">
    <property type="component" value="Unassembled WGS sequence"/>
</dbReference>
<proteinExistence type="predicted"/>
<evidence type="ECO:0000256" key="1">
    <source>
        <dbReference type="SAM" id="SignalP"/>
    </source>
</evidence>
<feature type="signal peptide" evidence="1">
    <location>
        <begin position="1"/>
        <end position="23"/>
    </location>
</feature>
<dbReference type="EMBL" id="WTYK01000002">
    <property type="protein sequence ID" value="MXP40678.1"/>
    <property type="molecule type" value="Genomic_DNA"/>
</dbReference>
<accession>A0A6I4UPK7</accession>
<dbReference type="OrthoDB" id="7594050at2"/>
<evidence type="ECO:0000313" key="2">
    <source>
        <dbReference type="EMBL" id="MXP40678.1"/>
    </source>
</evidence>
<organism evidence="2 3">
    <name type="scientific">Croceibacterium soli</name>
    <dbReference type="NCBI Taxonomy" id="1739690"/>
    <lineage>
        <taxon>Bacteria</taxon>
        <taxon>Pseudomonadati</taxon>
        <taxon>Pseudomonadota</taxon>
        <taxon>Alphaproteobacteria</taxon>
        <taxon>Sphingomonadales</taxon>
        <taxon>Erythrobacteraceae</taxon>
        <taxon>Croceibacterium</taxon>
    </lineage>
</organism>
<gene>
    <name evidence="2" type="ORF">GRI75_03315</name>
</gene>
<feature type="chain" id="PRO_5026061930" evidence="1">
    <location>
        <begin position="24"/>
        <end position="183"/>
    </location>
</feature>